<proteinExistence type="predicted"/>
<evidence type="ECO:0000259" key="1">
    <source>
        <dbReference type="Pfam" id="PF00931"/>
    </source>
</evidence>
<dbReference type="PANTHER" id="PTHR46082">
    <property type="entry name" value="ATP/GTP-BINDING PROTEIN-RELATED"/>
    <property type="match status" value="1"/>
</dbReference>
<dbReference type="NCBIfam" id="NF040586">
    <property type="entry name" value="FxSxx_TPR"/>
    <property type="match status" value="1"/>
</dbReference>
<dbReference type="InterPro" id="IPR002182">
    <property type="entry name" value="NB-ARC"/>
</dbReference>
<dbReference type="EMBL" id="NMQT01000104">
    <property type="protein sequence ID" value="OXM50022.1"/>
    <property type="molecule type" value="Genomic_DNA"/>
</dbReference>
<dbReference type="Gene3D" id="3.40.50.300">
    <property type="entry name" value="P-loop containing nucleotide triphosphate hydrolases"/>
    <property type="match status" value="1"/>
</dbReference>
<dbReference type="InterPro" id="IPR029058">
    <property type="entry name" value="AB_hydrolase_fold"/>
</dbReference>
<dbReference type="Pfam" id="PF00931">
    <property type="entry name" value="NB-ARC"/>
    <property type="match status" value="1"/>
</dbReference>
<reference evidence="2 3" key="1">
    <citation type="submission" date="2017-07" db="EMBL/GenBank/DDBJ databases">
        <title>Amycolatopsis thailandensis Genome sequencing and assembly.</title>
        <authorList>
            <person name="Kaur N."/>
            <person name="Mayilraj S."/>
        </authorList>
    </citation>
    <scope>NUCLEOTIDE SEQUENCE [LARGE SCALE GENOMIC DNA]</scope>
    <source>
        <strain evidence="2 3">JCM 16380</strain>
    </source>
</reference>
<dbReference type="Gene3D" id="1.25.40.10">
    <property type="entry name" value="Tetratricopeptide repeat domain"/>
    <property type="match status" value="2"/>
</dbReference>
<dbReference type="OrthoDB" id="3885120at2"/>
<dbReference type="Pfam" id="PF13424">
    <property type="entry name" value="TPR_12"/>
    <property type="match status" value="2"/>
</dbReference>
<dbReference type="InterPro" id="IPR011990">
    <property type="entry name" value="TPR-like_helical_dom_sf"/>
</dbReference>
<dbReference type="InterPro" id="IPR027417">
    <property type="entry name" value="P-loop_NTPase"/>
</dbReference>
<gene>
    <name evidence="2" type="ORF">CFP71_29235</name>
</gene>
<evidence type="ECO:0000313" key="3">
    <source>
        <dbReference type="Proteomes" id="UP000215223"/>
    </source>
</evidence>
<dbReference type="PANTHER" id="PTHR46082:SF6">
    <property type="entry name" value="AAA+ ATPASE DOMAIN-CONTAINING PROTEIN-RELATED"/>
    <property type="match status" value="1"/>
</dbReference>
<dbReference type="AlphaFoldDB" id="A0A229RTP2"/>
<keyword evidence="3" id="KW-1185">Reference proteome</keyword>
<comment type="caution">
    <text evidence="2">The sequence shown here is derived from an EMBL/GenBank/DDBJ whole genome shotgun (WGS) entry which is preliminary data.</text>
</comment>
<organism evidence="2 3">
    <name type="scientific">Amycolatopsis thailandensis</name>
    <dbReference type="NCBI Taxonomy" id="589330"/>
    <lineage>
        <taxon>Bacteria</taxon>
        <taxon>Bacillati</taxon>
        <taxon>Actinomycetota</taxon>
        <taxon>Actinomycetes</taxon>
        <taxon>Pseudonocardiales</taxon>
        <taxon>Pseudonocardiaceae</taxon>
        <taxon>Amycolatopsis</taxon>
    </lineage>
</organism>
<dbReference type="SUPFAM" id="SSF48452">
    <property type="entry name" value="TPR-like"/>
    <property type="match status" value="2"/>
</dbReference>
<dbReference type="Gene3D" id="3.40.50.1820">
    <property type="entry name" value="alpha/beta hydrolase"/>
    <property type="match status" value="1"/>
</dbReference>
<accession>A0A229RTP2</accession>
<dbReference type="Pfam" id="PF13374">
    <property type="entry name" value="TPR_10"/>
    <property type="match status" value="3"/>
</dbReference>
<dbReference type="RefSeq" id="WP_093937179.1">
    <property type="nucleotide sequence ID" value="NZ_NMQT01000104.1"/>
</dbReference>
<dbReference type="GO" id="GO:0043531">
    <property type="term" value="F:ADP binding"/>
    <property type="evidence" value="ECO:0007669"/>
    <property type="project" value="InterPro"/>
</dbReference>
<dbReference type="Proteomes" id="UP000215223">
    <property type="component" value="Unassembled WGS sequence"/>
</dbReference>
<name>A0A229RTP2_9PSEU</name>
<evidence type="ECO:0000313" key="2">
    <source>
        <dbReference type="EMBL" id="OXM50022.1"/>
    </source>
</evidence>
<sequence length="989" mass="107720">MPEIIKVRVPEPAGLDVVFLHGLDGDARKTWAGGSPSSFWPEWLAEDFDRLAVWSVGYEAWSTGWRGRAMPMQDRAINLMARLQNHGIGERPLCFVTHSMGGLLAKEILLHAAEGRAGFAEFAKATRGVVFLGTPHTGSGLAAVVKALGLVYRSTAAVKDLERNSAHLRHLNDRYRDWADKSGIRNLVFFEAYPTRGVRVVDEGSANPGLPRIRPISVDADHVGICKPADRDSLVYGQVSRFIADILSETEISPSRPAAWKLPLRGKVFVGRTAELDRLERAAKAAGRVAVVAVHGLGGIGKSSLAARFAELRSADYSAVWWVTADSAPAIDEGLAELAVALSPQAVELPWEQRIEQAVNWLAGHSGWLLVLDNLTDLAHASGLLERVRTGTIIVTSRRGTGWRDVSTVSLDVLEPDEAVELLERTVRAEWPDVVPAGAGELCAELGWLPLAVEQAAAYLAQNRMTPARYLGLLARSPARMFAWTAEAEDAERAVARVWHVTLDRLADTPLAAKVLRRLAWHAPERIPRALLADAADEPELSEALGRLAAYSMITLDAETIEVHRLVQAVTRTPDPADPYRRPEDIDHAREATAAALAKALDAADPRLPDYWPVFQAVLPHGRALLEHTDIDTGPLCHLANSLGLYVLGQGDPAAAIALAGRASNGCERLYGIDDPVTLQARSNEASAYQAAGDLTRAIALFEATLEDCERALGSAHPDTLSYRNNLAAACHAAGDLTQAISLLEETLTGRERLLGKEHPDTLLSRNNLAMAYEAAGEVERAIGLHEVTLADRARVLGADHPETLLYRNNLAYLHWSKGDVKRAVTLFETTLEDRERVLGADHPNTLISRANLAGACEAAGDLTRAVELQERTLADRERVLGPDHPDTLKSGNNLAGAYESAGDPARAIELYESTLAARERVFGHDHQDTLNTRNDLAYARGVAGDLPLAIRMYEEARADAERALGPDHRVTRRIRENLETAIRLRDRS</sequence>
<dbReference type="SUPFAM" id="SSF53474">
    <property type="entry name" value="alpha/beta-Hydrolases"/>
    <property type="match status" value="1"/>
</dbReference>
<feature type="domain" description="NB-ARC" evidence="1">
    <location>
        <begin position="286"/>
        <end position="428"/>
    </location>
</feature>
<protein>
    <submittedName>
        <fullName evidence="2">Nephrocystin-3</fullName>
    </submittedName>
</protein>
<dbReference type="SUPFAM" id="SSF52540">
    <property type="entry name" value="P-loop containing nucleoside triphosphate hydrolases"/>
    <property type="match status" value="1"/>
</dbReference>
<dbReference type="InterPro" id="IPR053137">
    <property type="entry name" value="NLR-like"/>
</dbReference>